<proteinExistence type="predicted"/>
<dbReference type="InterPro" id="IPR001841">
    <property type="entry name" value="Znf_RING"/>
</dbReference>
<keyword evidence="1" id="KW-0863">Zinc-finger</keyword>
<protein>
    <recommendedName>
        <fullName evidence="3">RING-type domain-containing protein</fullName>
    </recommendedName>
</protein>
<evidence type="ECO:0000256" key="2">
    <source>
        <dbReference type="SAM" id="Phobius"/>
    </source>
</evidence>
<dbReference type="Proteomes" id="UP001174936">
    <property type="component" value="Unassembled WGS sequence"/>
</dbReference>
<keyword evidence="5" id="KW-1185">Reference proteome</keyword>
<name>A0AA39Y164_9PEZI</name>
<reference evidence="4" key="1">
    <citation type="submission" date="2023-06" db="EMBL/GenBank/DDBJ databases">
        <title>Genome-scale phylogeny and comparative genomics of the fungal order Sordariales.</title>
        <authorList>
            <consortium name="Lawrence Berkeley National Laboratory"/>
            <person name="Hensen N."/>
            <person name="Bonometti L."/>
            <person name="Westerberg I."/>
            <person name="Brannstrom I.O."/>
            <person name="Guillou S."/>
            <person name="Cros-Aarteil S."/>
            <person name="Calhoun S."/>
            <person name="Haridas S."/>
            <person name="Kuo A."/>
            <person name="Mondo S."/>
            <person name="Pangilinan J."/>
            <person name="Riley R."/>
            <person name="Labutti K."/>
            <person name="Andreopoulos B."/>
            <person name="Lipzen A."/>
            <person name="Chen C."/>
            <person name="Yanf M."/>
            <person name="Daum C."/>
            <person name="Ng V."/>
            <person name="Clum A."/>
            <person name="Steindorff A."/>
            <person name="Ohm R."/>
            <person name="Martin F."/>
            <person name="Silar P."/>
            <person name="Natvig D."/>
            <person name="Lalanne C."/>
            <person name="Gautier V."/>
            <person name="Ament-Velasquez S.L."/>
            <person name="Kruys A."/>
            <person name="Hutchinson M.I."/>
            <person name="Powell A.J."/>
            <person name="Barry K."/>
            <person name="Miller A.N."/>
            <person name="Grigoriev I.V."/>
            <person name="Debuchy R."/>
            <person name="Gladieux P."/>
            <person name="Thoren M.H."/>
            <person name="Johannesson H."/>
        </authorList>
    </citation>
    <scope>NUCLEOTIDE SEQUENCE</scope>
    <source>
        <strain evidence="4">SMH2532-1</strain>
    </source>
</reference>
<dbReference type="AlphaFoldDB" id="A0AA39Y164"/>
<accession>A0AA39Y164</accession>
<keyword evidence="2" id="KW-0812">Transmembrane</keyword>
<keyword evidence="1" id="KW-0862">Zinc</keyword>
<evidence type="ECO:0000313" key="4">
    <source>
        <dbReference type="EMBL" id="KAK0644102.1"/>
    </source>
</evidence>
<dbReference type="PANTHER" id="PTHR45676">
    <property type="entry name" value="RING-H2 FINGER PROTEIN ATL51-RELATED"/>
    <property type="match status" value="1"/>
</dbReference>
<dbReference type="EMBL" id="JAULSV010000005">
    <property type="protein sequence ID" value="KAK0644102.1"/>
    <property type="molecule type" value="Genomic_DNA"/>
</dbReference>
<evidence type="ECO:0000313" key="5">
    <source>
        <dbReference type="Proteomes" id="UP001174936"/>
    </source>
</evidence>
<dbReference type="GO" id="GO:0008270">
    <property type="term" value="F:zinc ion binding"/>
    <property type="evidence" value="ECO:0007669"/>
    <property type="project" value="UniProtKB-KW"/>
</dbReference>
<dbReference type="InterPro" id="IPR013083">
    <property type="entry name" value="Znf_RING/FYVE/PHD"/>
</dbReference>
<evidence type="ECO:0000256" key="1">
    <source>
        <dbReference type="PROSITE-ProRule" id="PRU00175"/>
    </source>
</evidence>
<feature type="transmembrane region" description="Helical" evidence="2">
    <location>
        <begin position="6"/>
        <end position="26"/>
    </location>
</feature>
<feature type="domain" description="RING-type" evidence="3">
    <location>
        <begin position="92"/>
        <end position="133"/>
    </location>
</feature>
<sequence>MSKTTDYIVCGIFFGASLFCALLAALKTPSQSRRIAALRDLEAQRQARAPRPKPTRLDIQALDSIAAAKNYKDLKSEDINFPPDQTGESVECVICLEDFQSDSSVRCLPCHHIFHSECITKWLIKRHATCPLCMAKYVPDEMLPAEPPRVQPYPEFHAALAAAEEGLGLEPRIGAPRQRESV</sequence>
<keyword evidence="2" id="KW-0472">Membrane</keyword>
<keyword evidence="2" id="KW-1133">Transmembrane helix</keyword>
<evidence type="ECO:0000259" key="3">
    <source>
        <dbReference type="PROSITE" id="PS50089"/>
    </source>
</evidence>
<gene>
    <name evidence="4" type="ORF">B0T16DRAFT_417146</name>
</gene>
<dbReference type="SMART" id="SM00184">
    <property type="entry name" value="RING"/>
    <property type="match status" value="1"/>
</dbReference>
<dbReference type="Pfam" id="PF13639">
    <property type="entry name" value="zf-RING_2"/>
    <property type="match status" value="1"/>
</dbReference>
<dbReference type="CDD" id="cd16448">
    <property type="entry name" value="RING-H2"/>
    <property type="match status" value="1"/>
</dbReference>
<organism evidence="4 5">
    <name type="scientific">Cercophora newfieldiana</name>
    <dbReference type="NCBI Taxonomy" id="92897"/>
    <lineage>
        <taxon>Eukaryota</taxon>
        <taxon>Fungi</taxon>
        <taxon>Dikarya</taxon>
        <taxon>Ascomycota</taxon>
        <taxon>Pezizomycotina</taxon>
        <taxon>Sordariomycetes</taxon>
        <taxon>Sordariomycetidae</taxon>
        <taxon>Sordariales</taxon>
        <taxon>Lasiosphaeriaceae</taxon>
        <taxon>Cercophora</taxon>
    </lineage>
</organism>
<dbReference type="PROSITE" id="PS50089">
    <property type="entry name" value="ZF_RING_2"/>
    <property type="match status" value="1"/>
</dbReference>
<dbReference type="SUPFAM" id="SSF57850">
    <property type="entry name" value="RING/U-box"/>
    <property type="match status" value="1"/>
</dbReference>
<keyword evidence="1" id="KW-0479">Metal-binding</keyword>
<dbReference type="Gene3D" id="3.30.40.10">
    <property type="entry name" value="Zinc/RING finger domain, C3HC4 (zinc finger)"/>
    <property type="match status" value="1"/>
</dbReference>
<comment type="caution">
    <text evidence="4">The sequence shown here is derived from an EMBL/GenBank/DDBJ whole genome shotgun (WGS) entry which is preliminary data.</text>
</comment>